<evidence type="ECO:0000313" key="1">
    <source>
        <dbReference type="Proteomes" id="UP000025227"/>
    </source>
</evidence>
<dbReference type="WBParaSite" id="HCON_00064730-00001">
    <property type="protein sequence ID" value="HCON_00064730-00001"/>
    <property type="gene ID" value="HCON_00064730"/>
</dbReference>
<dbReference type="Proteomes" id="UP000025227">
    <property type="component" value="Unplaced"/>
</dbReference>
<dbReference type="OMA" id="EQDQCIN"/>
<proteinExistence type="predicted"/>
<dbReference type="GO" id="GO:0003676">
    <property type="term" value="F:nucleic acid binding"/>
    <property type="evidence" value="ECO:0007669"/>
    <property type="project" value="InterPro"/>
</dbReference>
<protein>
    <submittedName>
        <fullName evidence="2">Histone-lysine N-methyltransferase SETMAR</fullName>
    </submittedName>
</protein>
<name>A0A7I4YAE2_HAECO</name>
<reference evidence="2" key="1">
    <citation type="submission" date="2020-12" db="UniProtKB">
        <authorList>
            <consortium name="WormBaseParasite"/>
        </authorList>
    </citation>
    <scope>IDENTIFICATION</scope>
    <source>
        <strain evidence="2">MHco3</strain>
    </source>
</reference>
<dbReference type="InterPro" id="IPR036397">
    <property type="entry name" value="RNaseH_sf"/>
</dbReference>
<keyword evidence="1" id="KW-1185">Reference proteome</keyword>
<dbReference type="Gene3D" id="3.30.420.10">
    <property type="entry name" value="Ribonuclease H-like superfamily/Ribonuclease H"/>
    <property type="match status" value="1"/>
</dbReference>
<organism evidence="1 2">
    <name type="scientific">Haemonchus contortus</name>
    <name type="common">Barber pole worm</name>
    <dbReference type="NCBI Taxonomy" id="6289"/>
    <lineage>
        <taxon>Eukaryota</taxon>
        <taxon>Metazoa</taxon>
        <taxon>Ecdysozoa</taxon>
        <taxon>Nematoda</taxon>
        <taxon>Chromadorea</taxon>
        <taxon>Rhabditida</taxon>
        <taxon>Rhabditina</taxon>
        <taxon>Rhabditomorpha</taxon>
        <taxon>Strongyloidea</taxon>
        <taxon>Trichostrongylidae</taxon>
        <taxon>Haemonchus</taxon>
    </lineage>
</organism>
<sequence length="138" mass="15473">MLLERNATVNKQVYFAQLNSVNEAIRLKRPYGRGQVILLHENIRPHIAPVVKTALQELEGEVLQHSQHSSDLAPSDYHLLRSMLNQIGGVTFDGGGDLKNWLNKFFDTTAVDFWRIGINKLVEGWEEVGSSNGGYIIG</sequence>
<dbReference type="PANTHER" id="PTHR46060:SF3">
    <property type="entry name" value="PROTEIN GVQW3"/>
    <property type="match status" value="1"/>
</dbReference>
<accession>A0A7I4YAE2</accession>
<dbReference type="AlphaFoldDB" id="A0A7I4YAE2"/>
<evidence type="ECO:0000313" key="2">
    <source>
        <dbReference type="WBParaSite" id="HCON_00064730-00001"/>
    </source>
</evidence>
<dbReference type="InterPro" id="IPR052709">
    <property type="entry name" value="Transposase-MT_Hybrid"/>
</dbReference>
<dbReference type="PANTHER" id="PTHR46060">
    <property type="entry name" value="MARINER MOS1 TRANSPOSASE-LIKE PROTEIN"/>
    <property type="match status" value="1"/>
</dbReference>
<dbReference type="OrthoDB" id="9970333at2759"/>